<evidence type="ECO:0000256" key="2">
    <source>
        <dbReference type="RuleBase" id="RU000363"/>
    </source>
</evidence>
<dbReference type="InterPro" id="IPR036291">
    <property type="entry name" value="NAD(P)-bd_dom_sf"/>
</dbReference>
<dbReference type="Pfam" id="PF00106">
    <property type="entry name" value="adh_short"/>
    <property type="match status" value="1"/>
</dbReference>
<evidence type="ECO:0000313" key="3">
    <source>
        <dbReference type="EMBL" id="KAL1627154.1"/>
    </source>
</evidence>
<dbReference type="PRINTS" id="PR00080">
    <property type="entry name" value="SDRFAMILY"/>
</dbReference>
<dbReference type="PANTHER" id="PTHR43157">
    <property type="entry name" value="PHOSPHATIDYLINOSITOL-GLYCAN BIOSYNTHESIS CLASS F PROTEIN-RELATED"/>
    <property type="match status" value="1"/>
</dbReference>
<organism evidence="3 4">
    <name type="scientific">Neofusicoccum ribis</name>
    <dbReference type="NCBI Taxonomy" id="45134"/>
    <lineage>
        <taxon>Eukaryota</taxon>
        <taxon>Fungi</taxon>
        <taxon>Dikarya</taxon>
        <taxon>Ascomycota</taxon>
        <taxon>Pezizomycotina</taxon>
        <taxon>Dothideomycetes</taxon>
        <taxon>Dothideomycetes incertae sedis</taxon>
        <taxon>Botryosphaeriales</taxon>
        <taxon>Botryosphaeriaceae</taxon>
        <taxon>Neofusicoccum</taxon>
    </lineage>
</organism>
<keyword evidence="4" id="KW-1185">Reference proteome</keyword>
<comment type="similarity">
    <text evidence="2">Belongs to the short-chain dehydrogenases/reductases (SDR) family.</text>
</comment>
<dbReference type="Gene3D" id="3.40.50.720">
    <property type="entry name" value="NAD(P)-binding Rossmann-like Domain"/>
    <property type="match status" value="1"/>
</dbReference>
<dbReference type="PRINTS" id="PR00081">
    <property type="entry name" value="GDHRDH"/>
</dbReference>
<comment type="caution">
    <text evidence="3">The sequence shown here is derived from an EMBL/GenBank/DDBJ whole genome shotgun (WGS) entry which is preliminary data.</text>
</comment>
<dbReference type="SUPFAM" id="SSF51735">
    <property type="entry name" value="NAD(P)-binding Rossmann-fold domains"/>
    <property type="match status" value="1"/>
</dbReference>
<dbReference type="Proteomes" id="UP001521116">
    <property type="component" value="Unassembled WGS sequence"/>
</dbReference>
<keyword evidence="1" id="KW-0560">Oxidoreductase</keyword>
<dbReference type="PANTHER" id="PTHR43157:SF31">
    <property type="entry name" value="PHOSPHATIDYLINOSITOL-GLYCAN BIOSYNTHESIS CLASS F PROTEIN"/>
    <property type="match status" value="1"/>
</dbReference>
<dbReference type="InterPro" id="IPR002347">
    <property type="entry name" value="SDR_fam"/>
</dbReference>
<sequence length="335" mass="35344">MTSHAEFTEASTATEVAKAFSNQIKDRHIVITGVSKNGIGETTAHALAAHKPALLILASRTPAKLSAVAAELAALHPYTPVKTVVLDLASQPSIRRAASEILGLTPRIDILINNAGLTTATRQTTADGTELQFAANHVGHFLLTNLLGGALAAGARVVNVASEAHRFSPLRFSDYNFVKGASVPADEQGPPLDAFGDYPAAQEVDGYVALRGYGQSKTANVLFSVALNRRLGGRGVVAYAVHPGAIVTELSRDVTPDGGKAVEDLFKKVNMFVKNLDQGGATTLVAALDPALNDTKNGIYLSDCQFVAAEPYAIDETNADKLWTLTEELVGQKFV</sequence>
<evidence type="ECO:0000313" key="4">
    <source>
        <dbReference type="Proteomes" id="UP001521116"/>
    </source>
</evidence>
<evidence type="ECO:0000256" key="1">
    <source>
        <dbReference type="ARBA" id="ARBA00023002"/>
    </source>
</evidence>
<gene>
    <name evidence="3" type="ORF">SLS56_006577</name>
</gene>
<evidence type="ECO:0008006" key="5">
    <source>
        <dbReference type="Google" id="ProtNLM"/>
    </source>
</evidence>
<proteinExistence type="inferred from homology"/>
<reference evidence="3 4" key="1">
    <citation type="submission" date="2024-02" db="EMBL/GenBank/DDBJ databases">
        <title>De novo assembly and annotation of 12 fungi associated with fruit tree decline syndrome in Ontario, Canada.</title>
        <authorList>
            <person name="Sulman M."/>
            <person name="Ellouze W."/>
            <person name="Ilyukhin E."/>
        </authorList>
    </citation>
    <scope>NUCLEOTIDE SEQUENCE [LARGE SCALE GENOMIC DNA]</scope>
    <source>
        <strain evidence="3 4">M1-105</strain>
    </source>
</reference>
<dbReference type="EMBL" id="JAJVDC020000076">
    <property type="protein sequence ID" value="KAL1627154.1"/>
    <property type="molecule type" value="Genomic_DNA"/>
</dbReference>
<protein>
    <recommendedName>
        <fullName evidence="5">Short-chain dehydrogenase</fullName>
    </recommendedName>
</protein>
<accession>A0ABR3SQJ6</accession>
<name>A0ABR3SQJ6_9PEZI</name>